<name>A0A554JBQ1_9BACT</name>
<evidence type="ECO:0000256" key="1">
    <source>
        <dbReference type="SAM" id="Phobius"/>
    </source>
</evidence>
<gene>
    <name evidence="2" type="ORF">G01um101477_368</name>
</gene>
<sequence length="138" mass="14538">MRNLKLSKINFLKVGEVILALTLVLTPTAFAFAELYQPGCSSFNGALRCDASNTGINDIIIKVLNILLGVAFLVAVLFLVIGGFRYITSAGNEEVAGKGRATIINALIGVVVIILSYVIVQVVARTVTNAGNTANTPT</sequence>
<reference evidence="2 3" key="1">
    <citation type="submission" date="2017-07" db="EMBL/GenBank/DDBJ databases">
        <title>Mechanisms for carbon and nitrogen cycling indicate functional differentiation within the Candidate Phyla Radiation.</title>
        <authorList>
            <person name="Danczak R.E."/>
            <person name="Johnston M.D."/>
            <person name="Kenah C."/>
            <person name="Slattery M."/>
            <person name="Wrighton K.C."/>
            <person name="Wilkins M.J."/>
        </authorList>
    </citation>
    <scope>NUCLEOTIDE SEQUENCE [LARGE SCALE GENOMIC DNA]</scope>
    <source>
        <strain evidence="2">Gr01-1014_77</strain>
    </source>
</reference>
<dbReference type="InterPro" id="IPR043993">
    <property type="entry name" value="T4SS_pilin"/>
</dbReference>
<comment type="caution">
    <text evidence="2">The sequence shown here is derived from an EMBL/GenBank/DDBJ whole genome shotgun (WGS) entry which is preliminary data.</text>
</comment>
<proteinExistence type="predicted"/>
<keyword evidence="1" id="KW-0472">Membrane</keyword>
<dbReference type="EMBL" id="VMFF01000032">
    <property type="protein sequence ID" value="TSC65711.1"/>
    <property type="molecule type" value="Genomic_DNA"/>
</dbReference>
<dbReference type="Pfam" id="PF18895">
    <property type="entry name" value="T4SS_pilin"/>
    <property type="match status" value="1"/>
</dbReference>
<dbReference type="AlphaFoldDB" id="A0A554JBQ1"/>
<feature type="transmembrane region" description="Helical" evidence="1">
    <location>
        <begin position="59"/>
        <end position="81"/>
    </location>
</feature>
<evidence type="ECO:0000313" key="3">
    <source>
        <dbReference type="Proteomes" id="UP000319613"/>
    </source>
</evidence>
<feature type="transmembrane region" description="Helical" evidence="1">
    <location>
        <begin position="102"/>
        <end position="124"/>
    </location>
</feature>
<accession>A0A554JBQ1</accession>
<keyword evidence="1" id="KW-0812">Transmembrane</keyword>
<organism evidence="2 3">
    <name type="scientific">Candidatus Doudnabacteria bacterium Gr01-1014_77</name>
    <dbReference type="NCBI Taxonomy" id="2017133"/>
    <lineage>
        <taxon>Bacteria</taxon>
        <taxon>Candidatus Doudnaibacteriota</taxon>
    </lineage>
</organism>
<evidence type="ECO:0000313" key="2">
    <source>
        <dbReference type="EMBL" id="TSC65711.1"/>
    </source>
</evidence>
<protein>
    <submittedName>
        <fullName evidence="2">Uncharacterized protein</fullName>
    </submittedName>
</protein>
<keyword evidence="1" id="KW-1133">Transmembrane helix</keyword>
<dbReference type="Proteomes" id="UP000319613">
    <property type="component" value="Unassembled WGS sequence"/>
</dbReference>